<proteinExistence type="predicted"/>
<dbReference type="GO" id="GO:0004803">
    <property type="term" value="F:transposase activity"/>
    <property type="evidence" value="ECO:0007669"/>
    <property type="project" value="InterPro"/>
</dbReference>
<evidence type="ECO:0000259" key="2">
    <source>
        <dbReference type="Pfam" id="PF01609"/>
    </source>
</evidence>
<feature type="compositionally biased region" description="Low complexity" evidence="1">
    <location>
        <begin position="137"/>
        <end position="153"/>
    </location>
</feature>
<evidence type="ECO:0000256" key="1">
    <source>
        <dbReference type="SAM" id="MobiDB-lite"/>
    </source>
</evidence>
<accession>A0A4R4YJG5</accession>
<comment type="caution">
    <text evidence="3">The sequence shown here is derived from an EMBL/GenBank/DDBJ whole genome shotgun (WGS) entry which is preliminary data.</text>
</comment>
<feature type="domain" description="Transposase IS4-like" evidence="2">
    <location>
        <begin position="57"/>
        <end position="105"/>
    </location>
</feature>
<protein>
    <recommendedName>
        <fullName evidence="2">Transposase IS4-like domain-containing protein</fullName>
    </recommendedName>
</protein>
<feature type="region of interest" description="Disordered" evidence="1">
    <location>
        <begin position="103"/>
        <end position="153"/>
    </location>
</feature>
<dbReference type="GO" id="GO:0006313">
    <property type="term" value="P:DNA transposition"/>
    <property type="evidence" value="ECO:0007669"/>
    <property type="project" value="InterPro"/>
</dbReference>
<dbReference type="GO" id="GO:0003677">
    <property type="term" value="F:DNA binding"/>
    <property type="evidence" value="ECO:0007669"/>
    <property type="project" value="InterPro"/>
</dbReference>
<dbReference type="EMBL" id="SMKQ01000087">
    <property type="protein sequence ID" value="TDD44986.1"/>
    <property type="molecule type" value="Genomic_DNA"/>
</dbReference>
<sequence>MLAAAARLAPGRCLGPVAPAPIRRVARRRPARLVQGGDRQLPRPNSQGRPKTGPSPVDRAKPGSKHHVITEGGGIPLAVSLTGGNRNDVTQLMPLIKAIPPVRGRVGRPRQRPDRLYAGARSSSRPPTDGCPGRSTAAWSGAPVSSPSSPGAGLRTALARDGFSPLRFPVGMIRVLVRR</sequence>
<dbReference type="Proteomes" id="UP000295302">
    <property type="component" value="Unassembled WGS sequence"/>
</dbReference>
<organism evidence="3 4">
    <name type="scientific">Nonomuraea terrae</name>
    <dbReference type="NCBI Taxonomy" id="2530383"/>
    <lineage>
        <taxon>Bacteria</taxon>
        <taxon>Bacillati</taxon>
        <taxon>Actinomycetota</taxon>
        <taxon>Actinomycetes</taxon>
        <taxon>Streptosporangiales</taxon>
        <taxon>Streptosporangiaceae</taxon>
        <taxon>Nonomuraea</taxon>
    </lineage>
</organism>
<feature type="region of interest" description="Disordered" evidence="1">
    <location>
        <begin position="25"/>
        <end position="71"/>
    </location>
</feature>
<gene>
    <name evidence="3" type="ORF">E1286_25385</name>
</gene>
<dbReference type="OrthoDB" id="4338165at2"/>
<dbReference type="AlphaFoldDB" id="A0A4R4YJG5"/>
<dbReference type="Pfam" id="PF01609">
    <property type="entry name" value="DDE_Tnp_1"/>
    <property type="match status" value="1"/>
</dbReference>
<evidence type="ECO:0000313" key="4">
    <source>
        <dbReference type="Proteomes" id="UP000295302"/>
    </source>
</evidence>
<dbReference type="InterPro" id="IPR002559">
    <property type="entry name" value="Transposase_11"/>
</dbReference>
<evidence type="ECO:0000313" key="3">
    <source>
        <dbReference type="EMBL" id="TDD44986.1"/>
    </source>
</evidence>
<keyword evidence="4" id="KW-1185">Reference proteome</keyword>
<reference evidence="3 4" key="1">
    <citation type="submission" date="2019-03" db="EMBL/GenBank/DDBJ databases">
        <title>Draft genome sequences of novel Actinobacteria.</title>
        <authorList>
            <person name="Sahin N."/>
            <person name="Ay H."/>
            <person name="Saygin H."/>
        </authorList>
    </citation>
    <scope>NUCLEOTIDE SEQUENCE [LARGE SCALE GENOMIC DNA]</scope>
    <source>
        <strain evidence="3 4">CH32</strain>
    </source>
</reference>
<name>A0A4R4YJG5_9ACTN</name>